<evidence type="ECO:0000256" key="1">
    <source>
        <dbReference type="ARBA" id="ARBA00023015"/>
    </source>
</evidence>
<dbReference type="Gene3D" id="1.10.10.60">
    <property type="entry name" value="Homeodomain-like"/>
    <property type="match status" value="1"/>
</dbReference>
<dbReference type="Pfam" id="PF14246">
    <property type="entry name" value="TetR_C_7"/>
    <property type="match status" value="1"/>
</dbReference>
<name>A0A437Q8N3_9GAMM</name>
<evidence type="ECO:0000256" key="4">
    <source>
        <dbReference type="PROSITE-ProRule" id="PRU00335"/>
    </source>
</evidence>
<protein>
    <submittedName>
        <fullName evidence="6">TetR/AcrR family transcriptional regulator</fullName>
    </submittedName>
</protein>
<dbReference type="PANTHER" id="PTHR30055">
    <property type="entry name" value="HTH-TYPE TRANSCRIPTIONAL REGULATOR RUTR"/>
    <property type="match status" value="1"/>
</dbReference>
<dbReference type="GO" id="GO:0003700">
    <property type="term" value="F:DNA-binding transcription factor activity"/>
    <property type="evidence" value="ECO:0007669"/>
    <property type="project" value="TreeGrafter"/>
</dbReference>
<evidence type="ECO:0000256" key="3">
    <source>
        <dbReference type="ARBA" id="ARBA00023163"/>
    </source>
</evidence>
<keyword evidence="3" id="KW-0804">Transcription</keyword>
<keyword evidence="1" id="KW-0805">Transcription regulation</keyword>
<dbReference type="Pfam" id="PF00440">
    <property type="entry name" value="TetR_N"/>
    <property type="match status" value="1"/>
</dbReference>
<dbReference type="PANTHER" id="PTHR30055:SF234">
    <property type="entry name" value="HTH-TYPE TRANSCRIPTIONAL REGULATOR BETI"/>
    <property type="match status" value="1"/>
</dbReference>
<dbReference type="GO" id="GO:0000976">
    <property type="term" value="F:transcription cis-regulatory region binding"/>
    <property type="evidence" value="ECO:0007669"/>
    <property type="project" value="TreeGrafter"/>
</dbReference>
<sequence>MQTVPTTRFGMARSQATSLNFMQTTKSGQKVSKREQLLNAAMELLVDQGNMAFSMNALARHAGASKETLYRHFGNKQGLFEAIVTENADQAGLTADYFSAHPNNPAGFLTAFGEALLTFLMSPQSIVINRIVIAEAASNPELALILDKHGRQRVAQSVGAQFSRYLEQGLVSSEATQSLNYFLGLLLQDSQIKVLDGSIPPLTKPDISARAEHAAALYLKLFAC</sequence>
<evidence type="ECO:0000259" key="5">
    <source>
        <dbReference type="PROSITE" id="PS50977"/>
    </source>
</evidence>
<evidence type="ECO:0000313" key="7">
    <source>
        <dbReference type="Proteomes" id="UP000282818"/>
    </source>
</evidence>
<gene>
    <name evidence="6" type="ORF">EOE65_07730</name>
</gene>
<feature type="DNA-binding region" description="H-T-H motif" evidence="4">
    <location>
        <begin position="54"/>
        <end position="73"/>
    </location>
</feature>
<dbReference type="Gene3D" id="1.10.357.10">
    <property type="entry name" value="Tetracycline Repressor, domain 2"/>
    <property type="match status" value="1"/>
</dbReference>
<dbReference type="PROSITE" id="PS50977">
    <property type="entry name" value="HTH_TETR_2"/>
    <property type="match status" value="1"/>
</dbReference>
<dbReference type="AlphaFoldDB" id="A0A437Q8N3"/>
<evidence type="ECO:0000256" key="2">
    <source>
        <dbReference type="ARBA" id="ARBA00023125"/>
    </source>
</evidence>
<dbReference type="InterPro" id="IPR009057">
    <property type="entry name" value="Homeodomain-like_sf"/>
</dbReference>
<keyword evidence="7" id="KW-1185">Reference proteome</keyword>
<organism evidence="6 7">
    <name type="scientific">Neptunomonas marina</name>
    <dbReference type="NCBI Taxonomy" id="1815562"/>
    <lineage>
        <taxon>Bacteria</taxon>
        <taxon>Pseudomonadati</taxon>
        <taxon>Pseudomonadota</taxon>
        <taxon>Gammaproteobacteria</taxon>
        <taxon>Oceanospirillales</taxon>
        <taxon>Oceanospirillaceae</taxon>
        <taxon>Neptunomonas</taxon>
    </lineage>
</organism>
<comment type="caution">
    <text evidence="6">The sequence shown here is derived from an EMBL/GenBank/DDBJ whole genome shotgun (WGS) entry which is preliminary data.</text>
</comment>
<dbReference type="PRINTS" id="PR00455">
    <property type="entry name" value="HTHTETR"/>
</dbReference>
<reference evidence="6 7" key="1">
    <citation type="submission" date="2019-01" db="EMBL/GenBank/DDBJ databases">
        <authorList>
            <person name="Chen W.-M."/>
        </authorList>
    </citation>
    <scope>NUCLEOTIDE SEQUENCE [LARGE SCALE GENOMIC DNA]</scope>
    <source>
        <strain evidence="6 7">HPM-16</strain>
    </source>
</reference>
<dbReference type="EMBL" id="SACQ01000003">
    <property type="protein sequence ID" value="RVU30898.1"/>
    <property type="molecule type" value="Genomic_DNA"/>
</dbReference>
<dbReference type="InterPro" id="IPR039536">
    <property type="entry name" value="TetR_C_Proteobacteria"/>
</dbReference>
<dbReference type="Proteomes" id="UP000282818">
    <property type="component" value="Unassembled WGS sequence"/>
</dbReference>
<feature type="domain" description="HTH tetR-type" evidence="5">
    <location>
        <begin position="31"/>
        <end position="91"/>
    </location>
</feature>
<dbReference type="SUPFAM" id="SSF46689">
    <property type="entry name" value="Homeodomain-like"/>
    <property type="match status" value="1"/>
</dbReference>
<dbReference type="InterPro" id="IPR050109">
    <property type="entry name" value="HTH-type_TetR-like_transc_reg"/>
</dbReference>
<proteinExistence type="predicted"/>
<evidence type="ECO:0000313" key="6">
    <source>
        <dbReference type="EMBL" id="RVU30898.1"/>
    </source>
</evidence>
<dbReference type="FunFam" id="1.10.10.60:FF:000141">
    <property type="entry name" value="TetR family transcriptional regulator"/>
    <property type="match status" value="1"/>
</dbReference>
<dbReference type="InterPro" id="IPR001647">
    <property type="entry name" value="HTH_TetR"/>
</dbReference>
<accession>A0A437Q8N3</accession>
<keyword evidence="2 4" id="KW-0238">DNA-binding</keyword>